<evidence type="ECO:0000313" key="4">
    <source>
        <dbReference type="EMBL" id="RKN52833.1"/>
    </source>
</evidence>
<feature type="compositionally biased region" description="Basic residues" evidence="1">
    <location>
        <begin position="1"/>
        <end position="27"/>
    </location>
</feature>
<gene>
    <name evidence="4" type="ORF">D7193_23710</name>
</gene>
<organism evidence="4 5">
    <name type="scientific">Micromonospora costi</name>
    <dbReference type="NCBI Taxonomy" id="1530042"/>
    <lineage>
        <taxon>Bacteria</taxon>
        <taxon>Bacillati</taxon>
        <taxon>Actinomycetota</taxon>
        <taxon>Actinomycetes</taxon>
        <taxon>Micromonosporales</taxon>
        <taxon>Micromonosporaceae</taxon>
        <taxon>Micromonospora</taxon>
    </lineage>
</organism>
<keyword evidence="2" id="KW-1133">Transmembrane helix</keyword>
<dbReference type="PANTHER" id="PTHR30590">
    <property type="entry name" value="INNER MEMBRANE PROTEIN"/>
    <property type="match status" value="1"/>
</dbReference>
<comment type="caution">
    <text evidence="4">The sequence shown here is derived from an EMBL/GenBank/DDBJ whole genome shotgun (WGS) entry which is preliminary data.</text>
</comment>
<sequence>MARRASSRCCPRTRGRASSRSGPRRWRTAGSSRTTPAGTRSRSSTTNSPPRSGDRPAGPAQFWAAVRACRAVAVAALVGLAAGKRGVLAHPERHTRLWRVLCLVGFPVGLAGAVMFATTGGTTGLDAVALALTVLTAPLLAAAYVATLFQVFPTRLGAAVSRALAPAGRLALSNYLGQSVICAVIFTGWGFGLIGRVSPLTAVLVAVAVFAAQVLISAWWMRRHHYGPVEWLLRAVTNASVPPWRRAAA</sequence>
<name>A0A3A9ZX25_9ACTN</name>
<feature type="transmembrane region" description="Helical" evidence="2">
    <location>
        <begin position="200"/>
        <end position="221"/>
    </location>
</feature>
<evidence type="ECO:0000256" key="1">
    <source>
        <dbReference type="SAM" id="MobiDB-lite"/>
    </source>
</evidence>
<feature type="domain" description="DUF418" evidence="3">
    <location>
        <begin position="82"/>
        <end position="238"/>
    </location>
</feature>
<dbReference type="Proteomes" id="UP000279968">
    <property type="component" value="Unassembled WGS sequence"/>
</dbReference>
<dbReference type="Pfam" id="PF04235">
    <property type="entry name" value="DUF418"/>
    <property type="match status" value="1"/>
</dbReference>
<protein>
    <submittedName>
        <fullName evidence="4">DUF418 domain-containing protein</fullName>
    </submittedName>
</protein>
<reference evidence="4 5" key="1">
    <citation type="journal article" date="2015" name="Int. J. Syst. Evol. Microbiol.">
        <title>Micromonospora costi sp. nov., isolated from a leaf of Costus speciosus.</title>
        <authorList>
            <person name="Thawai C."/>
        </authorList>
    </citation>
    <scope>NUCLEOTIDE SEQUENCE [LARGE SCALE GENOMIC DNA]</scope>
    <source>
        <strain evidence="4 5">CS1-12</strain>
    </source>
</reference>
<dbReference type="AlphaFoldDB" id="A0A3A9ZX25"/>
<keyword evidence="2" id="KW-0472">Membrane</keyword>
<evidence type="ECO:0000313" key="5">
    <source>
        <dbReference type="Proteomes" id="UP000279968"/>
    </source>
</evidence>
<dbReference type="InterPro" id="IPR052529">
    <property type="entry name" value="Bact_Transport_Assoc"/>
</dbReference>
<feature type="region of interest" description="Disordered" evidence="1">
    <location>
        <begin position="1"/>
        <end position="58"/>
    </location>
</feature>
<feature type="transmembrane region" description="Helical" evidence="2">
    <location>
        <begin position="129"/>
        <end position="152"/>
    </location>
</feature>
<evidence type="ECO:0000256" key="2">
    <source>
        <dbReference type="SAM" id="Phobius"/>
    </source>
</evidence>
<feature type="transmembrane region" description="Helical" evidence="2">
    <location>
        <begin position="97"/>
        <end position="117"/>
    </location>
</feature>
<accession>A0A3A9ZX25</accession>
<feature type="transmembrane region" description="Helical" evidence="2">
    <location>
        <begin position="172"/>
        <end position="194"/>
    </location>
</feature>
<proteinExistence type="predicted"/>
<keyword evidence="5" id="KW-1185">Reference proteome</keyword>
<feature type="compositionally biased region" description="Polar residues" evidence="1">
    <location>
        <begin position="29"/>
        <end position="38"/>
    </location>
</feature>
<dbReference type="EMBL" id="RBAN01000004">
    <property type="protein sequence ID" value="RKN52833.1"/>
    <property type="molecule type" value="Genomic_DNA"/>
</dbReference>
<dbReference type="InterPro" id="IPR007349">
    <property type="entry name" value="DUF418"/>
</dbReference>
<keyword evidence="2" id="KW-0812">Transmembrane</keyword>
<evidence type="ECO:0000259" key="3">
    <source>
        <dbReference type="Pfam" id="PF04235"/>
    </source>
</evidence>
<feature type="compositionally biased region" description="Low complexity" evidence="1">
    <location>
        <begin position="39"/>
        <end position="51"/>
    </location>
</feature>
<dbReference type="PANTHER" id="PTHR30590:SF2">
    <property type="entry name" value="INNER MEMBRANE PROTEIN"/>
    <property type="match status" value="1"/>
</dbReference>